<reference evidence="1 2" key="1">
    <citation type="submission" date="2019-02" db="EMBL/GenBank/DDBJ databases">
        <title>Emended description of the genus Rhodopseudomonas and description of Rhodopseudomonas albus sp. nov., a non-phototrophic, heavy-metal-tolerant bacterium isolated from garden soil.</title>
        <authorList>
            <person name="Bao Z."/>
            <person name="Cao W.W."/>
            <person name="Sato Y."/>
            <person name="Nishizawa T."/>
            <person name="Zhao J."/>
            <person name="Guo Y."/>
            <person name="Ohta H."/>
        </authorList>
    </citation>
    <scope>NUCLEOTIDE SEQUENCE [LARGE SCALE GENOMIC DNA]</scope>
    <source>
        <strain evidence="1 2">SK50-23</strain>
    </source>
</reference>
<evidence type="ECO:0000313" key="2">
    <source>
        <dbReference type="Proteomes" id="UP000682843"/>
    </source>
</evidence>
<evidence type="ECO:0000313" key="1">
    <source>
        <dbReference type="EMBL" id="QUS39117.1"/>
    </source>
</evidence>
<protein>
    <submittedName>
        <fullName evidence="1">N-acetyl sugar amidotransferase</fullName>
    </submittedName>
</protein>
<dbReference type="InterPro" id="IPR052188">
    <property type="entry name" value="Ni-pincer_cofactor_biosynth"/>
</dbReference>
<dbReference type="EMBL" id="CP036498">
    <property type="protein sequence ID" value="QUS39117.1"/>
    <property type="molecule type" value="Genomic_DNA"/>
</dbReference>
<sequence length="372" mass="42438">MKSQQRFPGDAPYPQLTYCSRCCMPETNEGVDFDEMGICKACRSSEQKMRIDWTARAEILGRLIDDAKKKSGNNYDCVVPISGGKDSAFQLHILVKVYGLTPLAVTFSHNWFTETGKYNLENILEKLGVDHIMYTPSRGLVNKLARKSLPMIGDACWHCHAGVWSFPFHVATKFKIPLIIYGESPAEFSGRTTYFDQDIKADKDFVKVGMTNSIKVPAENFVGDGVSRKDLNLFFPPTPEELEEAGVYGMFLGDFIFWDHERQTEFLVKEYGWKEDKVEGSYKWYKSVECKMAGVHDYAKYVKRGFGRGTDFASQDVRAGLITREEAFDLAAQVDELRPETLNYYLEITGYTEDEFYEILKSKRQNKATSLP</sequence>
<name>A0ABX8A673_9BRAD</name>
<accession>A0ABX8A673</accession>
<dbReference type="Gene3D" id="3.40.50.620">
    <property type="entry name" value="HUPs"/>
    <property type="match status" value="1"/>
</dbReference>
<proteinExistence type="predicted"/>
<dbReference type="RefSeq" id="WP_211912663.1">
    <property type="nucleotide sequence ID" value="NZ_CP036498.1"/>
</dbReference>
<dbReference type="InterPro" id="IPR020022">
    <property type="entry name" value="N-acetyl_sugar_amidoTrfase"/>
</dbReference>
<dbReference type="SUPFAM" id="SSF52402">
    <property type="entry name" value="Adenine nucleotide alpha hydrolases-like"/>
    <property type="match status" value="1"/>
</dbReference>
<dbReference type="InterPro" id="IPR014729">
    <property type="entry name" value="Rossmann-like_a/b/a_fold"/>
</dbReference>
<keyword evidence="2" id="KW-1185">Reference proteome</keyword>
<organism evidence="1 2">
    <name type="scientific">Tardiphaga alba</name>
    <dbReference type="NCBI Taxonomy" id="340268"/>
    <lineage>
        <taxon>Bacteria</taxon>
        <taxon>Pseudomonadati</taxon>
        <taxon>Pseudomonadota</taxon>
        <taxon>Alphaproteobacteria</taxon>
        <taxon>Hyphomicrobiales</taxon>
        <taxon>Nitrobacteraceae</taxon>
        <taxon>Tardiphaga</taxon>
    </lineage>
</organism>
<gene>
    <name evidence="1" type="ORF">RPMA_09915</name>
</gene>
<dbReference type="Proteomes" id="UP000682843">
    <property type="component" value="Chromosome"/>
</dbReference>
<dbReference type="PANTHER" id="PTHR43169">
    <property type="entry name" value="EXSB FAMILY PROTEIN"/>
    <property type="match status" value="1"/>
</dbReference>
<dbReference type="PANTHER" id="PTHR43169:SF2">
    <property type="entry name" value="NAD_GMP SYNTHASE DOMAIN-CONTAINING PROTEIN"/>
    <property type="match status" value="1"/>
</dbReference>
<dbReference type="NCBIfam" id="TIGR03573">
    <property type="entry name" value="WbuX"/>
    <property type="match status" value="1"/>
</dbReference>